<evidence type="ECO:0000313" key="1">
    <source>
        <dbReference type="EMBL" id="EWS77953.1"/>
    </source>
</evidence>
<dbReference type="eggNOG" id="COG2931">
    <property type="taxonomic scope" value="Bacteria"/>
</dbReference>
<dbReference type="EMBL" id="JDSQ01000012">
    <property type="protein sequence ID" value="EWS77953.1"/>
    <property type="molecule type" value="Genomic_DNA"/>
</dbReference>
<protein>
    <submittedName>
        <fullName evidence="1">Uncharacterized protein</fullName>
    </submittedName>
</protein>
<comment type="caution">
    <text evidence="1">The sequence shown here is derived from an EMBL/GenBank/DDBJ whole genome shotgun (WGS) entry which is preliminary data.</text>
</comment>
<dbReference type="PATRIC" id="fig|1444770.3.peg.1908"/>
<dbReference type="PANTHER" id="PTHR39431:SF1">
    <property type="entry name" value="FRPA_C-RELATED PROTEIN"/>
    <property type="match status" value="1"/>
</dbReference>
<gene>
    <name evidence="1" type="ORF">AF72_08055</name>
</gene>
<sequence>MKPDDGFLVLDRNGNGRIDDGSELFGADTLLRNGQKATSGFETLRDLDSNADRLFDAADTRFADVRVWRDLNRDGRSQYNELFILSSLGVAWITLIPRTWTWVTATSSITAAPTPAPMAAPAWAATCNEASTTATVMPAVLTTR</sequence>
<dbReference type="PANTHER" id="PTHR39431">
    <property type="entry name" value="FRPA/C-RELATED PROTEIN"/>
    <property type="match status" value="1"/>
</dbReference>
<dbReference type="KEGG" id="xtw:AB672_04045"/>
<name>Z9JJ06_9GAMM</name>
<organism evidence="1 2">
    <name type="scientific">Xylella taiwanensis</name>
    <dbReference type="NCBI Taxonomy" id="1444770"/>
    <lineage>
        <taxon>Bacteria</taxon>
        <taxon>Pseudomonadati</taxon>
        <taxon>Pseudomonadota</taxon>
        <taxon>Gammaproteobacteria</taxon>
        <taxon>Lysobacterales</taxon>
        <taxon>Lysobacteraceae</taxon>
        <taxon>Xylella</taxon>
    </lineage>
</organism>
<dbReference type="AlphaFoldDB" id="Z9JJ06"/>
<accession>Z9JJ06</accession>
<evidence type="ECO:0000313" key="2">
    <source>
        <dbReference type="Proteomes" id="UP000020406"/>
    </source>
</evidence>
<proteinExistence type="predicted"/>
<reference evidence="1 2" key="1">
    <citation type="journal article" date="2014" name="Genome Announc.">
        <title>Draft Genome Sequence of Xylella fastidiosa Pear Leaf Scorch Strain in Taiwan.</title>
        <authorList>
            <person name="Su C.C."/>
            <person name="Deng W.L."/>
            <person name="Jan F.J."/>
            <person name="Chang C.J."/>
            <person name="Huang H."/>
            <person name="Chen J."/>
        </authorList>
    </citation>
    <scope>NUCLEOTIDE SEQUENCE [LARGE SCALE GENOMIC DNA]</scope>
    <source>
        <strain evidence="1 2">PLS229</strain>
    </source>
</reference>
<dbReference type="Proteomes" id="UP000020406">
    <property type="component" value="Unassembled WGS sequence"/>
</dbReference>
<dbReference type="STRING" id="1444770.AF72_08055"/>